<reference evidence="1 2" key="1">
    <citation type="journal article" date="2015" name="Antonie Van Leeuwenhoek">
        <title>Prauserella endophytica sp. nov., an endophytic actinobacterium isolated from Tamarix taklamakanensis.</title>
        <authorList>
            <person name="Liu J.M."/>
            <person name="Habden X."/>
            <person name="Guo L."/>
            <person name="Tuo L."/>
            <person name="Jiang Z.K."/>
            <person name="Liu S.W."/>
            <person name="Liu X.F."/>
            <person name="Chen L."/>
            <person name="Li R.F."/>
            <person name="Zhang Y.Q."/>
            <person name="Sun C.H."/>
        </authorList>
    </citation>
    <scope>NUCLEOTIDE SEQUENCE [LARGE SCALE GENOMIC DNA]</scope>
    <source>
        <strain evidence="1 2">CGMCC 4.7182</strain>
    </source>
</reference>
<sequence>MTSTGTGSPTRSCTRCYRPPSSEYTPFTMPRVEHGTGRQVVAAVAAVAMLGLTACSEDSEETDSASDWQQEDPCSLLTEEEAETYLGEDASAITPKRTDEQDRPRCDWKGTGTGEVTLMLWEPPMPDVITDTSDTVKVGDTIGYITSETASSCHLDVEAHPAFVQLQARGSGGLTSDESYCDAVARTADGVLARLGW</sequence>
<dbReference type="Proteomes" id="UP000309992">
    <property type="component" value="Unassembled WGS sequence"/>
</dbReference>
<evidence type="ECO:0000313" key="2">
    <source>
        <dbReference type="Proteomes" id="UP000309992"/>
    </source>
</evidence>
<proteinExistence type="predicted"/>
<evidence type="ECO:0000313" key="1">
    <source>
        <dbReference type="EMBL" id="TKG73528.1"/>
    </source>
</evidence>
<organism evidence="1 2">
    <name type="scientific">Prauserella endophytica</name>
    <dbReference type="NCBI Taxonomy" id="1592324"/>
    <lineage>
        <taxon>Bacteria</taxon>
        <taxon>Bacillati</taxon>
        <taxon>Actinomycetota</taxon>
        <taxon>Actinomycetes</taxon>
        <taxon>Pseudonocardiales</taxon>
        <taxon>Pseudonocardiaceae</taxon>
        <taxon>Prauserella</taxon>
        <taxon>Prauserella coralliicola group</taxon>
    </lineage>
</organism>
<gene>
    <name evidence="1" type="ORF">FCN18_02935</name>
</gene>
<dbReference type="EMBL" id="SWMS01000001">
    <property type="protein sequence ID" value="TKG73528.1"/>
    <property type="molecule type" value="Genomic_DNA"/>
</dbReference>
<name>A0ABY2SC93_9PSEU</name>
<accession>A0ABY2SC93</accession>
<keyword evidence="2" id="KW-1185">Reference proteome</keyword>
<comment type="caution">
    <text evidence="1">The sequence shown here is derived from an EMBL/GenBank/DDBJ whole genome shotgun (WGS) entry which is preliminary data.</text>
</comment>
<protein>
    <submittedName>
        <fullName evidence="1">DUF3558 domain-containing protein</fullName>
    </submittedName>
</protein>